<keyword evidence="5" id="KW-1133">Transmembrane helix</keyword>
<dbReference type="Pfam" id="PF03094">
    <property type="entry name" value="Mlo"/>
    <property type="match status" value="1"/>
</dbReference>
<comment type="similarity">
    <text evidence="2">Belongs to the MLO family.</text>
</comment>
<dbReference type="EMBL" id="NBSK02000006">
    <property type="protein sequence ID" value="KAJ0199735.1"/>
    <property type="molecule type" value="Genomic_DNA"/>
</dbReference>
<organism evidence="8 9">
    <name type="scientific">Lactuca sativa</name>
    <name type="common">Garden lettuce</name>
    <dbReference type="NCBI Taxonomy" id="4236"/>
    <lineage>
        <taxon>Eukaryota</taxon>
        <taxon>Viridiplantae</taxon>
        <taxon>Streptophyta</taxon>
        <taxon>Embryophyta</taxon>
        <taxon>Tracheophyta</taxon>
        <taxon>Spermatophyta</taxon>
        <taxon>Magnoliopsida</taxon>
        <taxon>eudicotyledons</taxon>
        <taxon>Gunneridae</taxon>
        <taxon>Pentapetalae</taxon>
        <taxon>asterids</taxon>
        <taxon>campanulids</taxon>
        <taxon>Asterales</taxon>
        <taxon>Asteraceae</taxon>
        <taxon>Cichorioideae</taxon>
        <taxon>Cichorieae</taxon>
        <taxon>Lactucinae</taxon>
        <taxon>Lactuca</taxon>
    </lineage>
</organism>
<gene>
    <name evidence="8" type="ORF">LSAT_V11C600310370</name>
</gene>
<sequence length="175" mass="20010">MKNGASASVEHGQELVNGTMGTCDIHSHVNDKQLTQKQIPNAILPFLHFQQYDGSDSSLSFQGSPSEDRNFRSDLDSLEIEESSFSSKEDNEHNEILDWAKRRWEDEAQVDRHNVLTDEAMRRQSTMVKFHSSNPLLTNGLVTWMICFFRKFGRSVVRVDYLTLGKAFIMLSPLN</sequence>
<name>A0A9R1X3W0_LACSA</name>
<evidence type="ECO:0000256" key="2">
    <source>
        <dbReference type="ARBA" id="ARBA00006574"/>
    </source>
</evidence>
<comment type="caution">
    <text evidence="8">The sequence shown here is derived from an EMBL/GenBank/DDBJ whole genome shotgun (WGS) entry which is preliminary data.</text>
</comment>
<comment type="subcellular location">
    <subcellularLocation>
        <location evidence="1">Membrane</location>
        <topology evidence="1">Multi-pass membrane protein</topology>
    </subcellularLocation>
</comment>
<dbReference type="GO" id="GO:0006952">
    <property type="term" value="P:defense response"/>
    <property type="evidence" value="ECO:0007669"/>
    <property type="project" value="UniProtKB-KW"/>
</dbReference>
<proteinExistence type="inferred from homology"/>
<keyword evidence="9" id="KW-1185">Reference proteome</keyword>
<evidence type="ECO:0000313" key="8">
    <source>
        <dbReference type="EMBL" id="KAJ0199735.1"/>
    </source>
</evidence>
<protein>
    <submittedName>
        <fullName evidence="8">Uncharacterized protein</fullName>
    </submittedName>
</protein>
<evidence type="ECO:0000256" key="4">
    <source>
        <dbReference type="ARBA" id="ARBA00022821"/>
    </source>
</evidence>
<evidence type="ECO:0000256" key="1">
    <source>
        <dbReference type="ARBA" id="ARBA00004141"/>
    </source>
</evidence>
<dbReference type="InterPro" id="IPR004326">
    <property type="entry name" value="Mlo"/>
</dbReference>
<evidence type="ECO:0000313" key="9">
    <source>
        <dbReference type="Proteomes" id="UP000235145"/>
    </source>
</evidence>
<evidence type="ECO:0000256" key="6">
    <source>
        <dbReference type="ARBA" id="ARBA00023136"/>
    </source>
</evidence>
<dbReference type="GO" id="GO:0016020">
    <property type="term" value="C:membrane"/>
    <property type="evidence" value="ECO:0007669"/>
    <property type="project" value="UniProtKB-SubCell"/>
</dbReference>
<keyword evidence="6" id="KW-0472">Membrane</keyword>
<accession>A0A9R1X3W0</accession>
<dbReference type="PANTHER" id="PTHR31942">
    <property type="entry name" value="MLO-LIKE PROTEIN 1"/>
    <property type="match status" value="1"/>
</dbReference>
<reference evidence="8 9" key="1">
    <citation type="journal article" date="2017" name="Nat. Commun.">
        <title>Genome assembly with in vitro proximity ligation data and whole-genome triplication in lettuce.</title>
        <authorList>
            <person name="Reyes-Chin-Wo S."/>
            <person name="Wang Z."/>
            <person name="Yang X."/>
            <person name="Kozik A."/>
            <person name="Arikit S."/>
            <person name="Song C."/>
            <person name="Xia L."/>
            <person name="Froenicke L."/>
            <person name="Lavelle D.O."/>
            <person name="Truco M.J."/>
            <person name="Xia R."/>
            <person name="Zhu S."/>
            <person name="Xu C."/>
            <person name="Xu H."/>
            <person name="Xu X."/>
            <person name="Cox K."/>
            <person name="Korf I."/>
            <person name="Meyers B.C."/>
            <person name="Michelmore R.W."/>
        </authorList>
    </citation>
    <scope>NUCLEOTIDE SEQUENCE [LARGE SCALE GENOMIC DNA]</scope>
    <source>
        <strain evidence="9">cv. Salinas</strain>
        <tissue evidence="8">Seedlings</tissue>
    </source>
</reference>
<keyword evidence="7" id="KW-0568">Pathogenesis-related protein</keyword>
<dbReference type="AlphaFoldDB" id="A0A9R1X3W0"/>
<keyword evidence="4" id="KW-0611">Plant defense</keyword>
<keyword evidence="3" id="KW-0812">Transmembrane</keyword>
<dbReference type="PANTHER" id="PTHR31942:SF77">
    <property type="entry name" value="MLO-LIKE PROTEIN 14"/>
    <property type="match status" value="1"/>
</dbReference>
<dbReference type="Proteomes" id="UP000235145">
    <property type="component" value="Unassembled WGS sequence"/>
</dbReference>
<evidence type="ECO:0000256" key="7">
    <source>
        <dbReference type="ARBA" id="ARBA00023265"/>
    </source>
</evidence>
<evidence type="ECO:0000256" key="5">
    <source>
        <dbReference type="ARBA" id="ARBA00022989"/>
    </source>
</evidence>
<evidence type="ECO:0000256" key="3">
    <source>
        <dbReference type="ARBA" id="ARBA00022692"/>
    </source>
</evidence>